<dbReference type="AlphaFoldDB" id="A0A383UHT2"/>
<sequence length="52" mass="6003">MSFELKRDYIAKVSYNLLCELRYNGFAGNNFKSGIETKRLSKVTSKNLEVLL</sequence>
<protein>
    <submittedName>
        <fullName evidence="1">Uncharacterized protein</fullName>
    </submittedName>
</protein>
<gene>
    <name evidence="1" type="ORF">BLGHR1_10132</name>
</gene>
<reference evidence="1 2" key="1">
    <citation type="submission" date="2017-11" db="EMBL/GenBank/DDBJ databases">
        <authorList>
            <person name="Kracher B."/>
        </authorList>
    </citation>
    <scope>NUCLEOTIDE SEQUENCE [LARGE SCALE GENOMIC DNA]</scope>
    <source>
        <strain evidence="1 2">RACE1</strain>
    </source>
</reference>
<proteinExistence type="predicted"/>
<dbReference type="Proteomes" id="UP000275772">
    <property type="component" value="Unassembled WGS sequence"/>
</dbReference>
<name>A0A383UHT2_BLUHO</name>
<evidence type="ECO:0000313" key="1">
    <source>
        <dbReference type="EMBL" id="SZE99381.1"/>
    </source>
</evidence>
<dbReference type="EMBL" id="UNSH01000001">
    <property type="protein sequence ID" value="SZE99381.1"/>
    <property type="molecule type" value="Genomic_DNA"/>
</dbReference>
<evidence type="ECO:0000313" key="2">
    <source>
        <dbReference type="Proteomes" id="UP000275772"/>
    </source>
</evidence>
<dbReference type="VEuPathDB" id="FungiDB:BLGHR1_10132"/>
<accession>A0A383UHT2</accession>
<organism evidence="1 2">
    <name type="scientific">Blumeria hordei</name>
    <name type="common">Barley powdery mildew</name>
    <name type="synonym">Blumeria graminis f. sp. hordei</name>
    <dbReference type="NCBI Taxonomy" id="2867405"/>
    <lineage>
        <taxon>Eukaryota</taxon>
        <taxon>Fungi</taxon>
        <taxon>Dikarya</taxon>
        <taxon>Ascomycota</taxon>
        <taxon>Pezizomycotina</taxon>
        <taxon>Leotiomycetes</taxon>
        <taxon>Erysiphales</taxon>
        <taxon>Erysiphaceae</taxon>
        <taxon>Blumeria</taxon>
    </lineage>
</organism>